<dbReference type="Proteomes" id="UP000053429">
    <property type="component" value="Unassembled WGS sequence"/>
</dbReference>
<proteinExistence type="predicted"/>
<dbReference type="STRING" id="661399.AQJ67_33600"/>
<dbReference type="EMBL" id="LMWY01000044">
    <property type="protein sequence ID" value="KUN96179.1"/>
    <property type="molecule type" value="Genomic_DNA"/>
</dbReference>
<comment type="caution">
    <text evidence="1">The sequence shown here is derived from an EMBL/GenBank/DDBJ whole genome shotgun (WGS) entry which is preliminary data.</text>
</comment>
<evidence type="ECO:0000313" key="2">
    <source>
        <dbReference type="Proteomes" id="UP000053429"/>
    </source>
</evidence>
<organism evidence="1 2">
    <name type="scientific">Streptomyces caeruleatus</name>
    <dbReference type="NCBI Taxonomy" id="661399"/>
    <lineage>
        <taxon>Bacteria</taxon>
        <taxon>Bacillati</taxon>
        <taxon>Actinomycetota</taxon>
        <taxon>Actinomycetes</taxon>
        <taxon>Kitasatosporales</taxon>
        <taxon>Streptomycetaceae</taxon>
        <taxon>Streptomyces</taxon>
    </lineage>
</organism>
<accession>A0A124I7G4</accession>
<protein>
    <submittedName>
        <fullName evidence="1">Uncharacterized protein</fullName>
    </submittedName>
</protein>
<dbReference type="AlphaFoldDB" id="A0A124I7G4"/>
<keyword evidence="2" id="KW-1185">Reference proteome</keyword>
<reference evidence="1 2" key="1">
    <citation type="submission" date="2015-10" db="EMBL/GenBank/DDBJ databases">
        <title>Draft genome sequence of Streptomyces caeruleatus NRRL B-24802, type strain for the species Streptomyces caeruleatus.</title>
        <authorList>
            <person name="Ruckert C."/>
            <person name="Winkler A."/>
            <person name="Kalinowski J."/>
            <person name="Kampfer P."/>
            <person name="Glaeser S."/>
        </authorList>
    </citation>
    <scope>NUCLEOTIDE SEQUENCE [LARGE SCALE GENOMIC DNA]</scope>
    <source>
        <strain evidence="1 2">NRRL B-24802</strain>
    </source>
</reference>
<sequence length="73" mass="7811">MTGAAWAIVLALVVASGVPLGLWACRRDPGPLARNRARDADRALLRLAKGEGPCPRGCATCRVLTERAQENDR</sequence>
<evidence type="ECO:0000313" key="1">
    <source>
        <dbReference type="EMBL" id="KUN96179.1"/>
    </source>
</evidence>
<gene>
    <name evidence="1" type="ORF">AQJ67_33600</name>
</gene>
<dbReference type="RefSeq" id="WP_062723134.1">
    <property type="nucleotide sequence ID" value="NZ_KQ948936.1"/>
</dbReference>
<name>A0A124I7G4_9ACTN</name>